<dbReference type="PROSITE" id="PS50977">
    <property type="entry name" value="HTH_TETR_2"/>
    <property type="match status" value="1"/>
</dbReference>
<accession>A0A4Q7Y4W8</accession>
<dbReference type="InterPro" id="IPR036271">
    <property type="entry name" value="Tet_transcr_reg_TetR-rel_C_sf"/>
</dbReference>
<dbReference type="AlphaFoldDB" id="A0A4Q7Y4W8"/>
<dbReference type="InterPro" id="IPR050109">
    <property type="entry name" value="HTH-type_TetR-like_transc_reg"/>
</dbReference>
<gene>
    <name evidence="6" type="ORF">BKA19_1683</name>
</gene>
<dbReference type="EMBL" id="SHKV01000001">
    <property type="protein sequence ID" value="RZU31997.1"/>
    <property type="molecule type" value="Genomic_DNA"/>
</dbReference>
<dbReference type="PRINTS" id="PR00455">
    <property type="entry name" value="HTHTETR"/>
</dbReference>
<dbReference type="PANTHER" id="PTHR30055:SF184">
    <property type="entry name" value="HTH-TYPE TRANSCRIPTIONAL REGULATOR ETHR"/>
    <property type="match status" value="1"/>
</dbReference>
<evidence type="ECO:0000256" key="3">
    <source>
        <dbReference type="ARBA" id="ARBA00023163"/>
    </source>
</evidence>
<dbReference type="Gene3D" id="1.10.10.60">
    <property type="entry name" value="Homeodomain-like"/>
    <property type="match status" value="1"/>
</dbReference>
<evidence type="ECO:0000259" key="5">
    <source>
        <dbReference type="PROSITE" id="PS50977"/>
    </source>
</evidence>
<keyword evidence="1" id="KW-0805">Transcription regulation</keyword>
<keyword evidence="7" id="KW-1185">Reference proteome</keyword>
<feature type="domain" description="HTH tetR-type" evidence="5">
    <location>
        <begin position="37"/>
        <end position="97"/>
    </location>
</feature>
<sequence length="231" mass="24757">MVSRYGRAAVILRPVPASGGNLPSTGRGRRAARPSGDDRELAILATAERLLGERPLSAISVDDLARGAGISRPTFYFYFSSKDAVLLSLLDRVVSEAEAAMRAVFGTPAATSREGWHRAIAAYYETFRAHRALTVAWAEARTSSEEVRALWSSVFERWVQQCAAAVEAERARGAAPAGLPSRDLAVALTSMNERVLYATFSGDGPSVAEGDVVEVLLGIWLSAIYGRTPTG</sequence>
<dbReference type="InterPro" id="IPR049397">
    <property type="entry name" value="EthR_C"/>
</dbReference>
<feature type="DNA-binding region" description="H-T-H motif" evidence="4">
    <location>
        <begin position="60"/>
        <end position="79"/>
    </location>
</feature>
<evidence type="ECO:0000313" key="7">
    <source>
        <dbReference type="Proteomes" id="UP000292507"/>
    </source>
</evidence>
<dbReference type="Pfam" id="PF21313">
    <property type="entry name" value="EthR_C"/>
    <property type="match status" value="1"/>
</dbReference>
<dbReference type="PANTHER" id="PTHR30055">
    <property type="entry name" value="HTH-TYPE TRANSCRIPTIONAL REGULATOR RUTR"/>
    <property type="match status" value="1"/>
</dbReference>
<dbReference type="InterPro" id="IPR009057">
    <property type="entry name" value="Homeodomain-like_sf"/>
</dbReference>
<keyword evidence="2 4" id="KW-0238">DNA-binding</keyword>
<comment type="caution">
    <text evidence="6">The sequence shown here is derived from an EMBL/GenBank/DDBJ whole genome shotgun (WGS) entry which is preliminary data.</text>
</comment>
<dbReference type="Gene3D" id="1.10.357.10">
    <property type="entry name" value="Tetracycline Repressor, domain 2"/>
    <property type="match status" value="1"/>
</dbReference>
<dbReference type="SUPFAM" id="SSF46689">
    <property type="entry name" value="Homeodomain-like"/>
    <property type="match status" value="1"/>
</dbReference>
<evidence type="ECO:0000256" key="4">
    <source>
        <dbReference type="PROSITE-ProRule" id="PRU00335"/>
    </source>
</evidence>
<proteinExistence type="predicted"/>
<dbReference type="Pfam" id="PF00440">
    <property type="entry name" value="TetR_N"/>
    <property type="match status" value="1"/>
</dbReference>
<dbReference type="SUPFAM" id="SSF48498">
    <property type="entry name" value="Tetracyclin repressor-like, C-terminal domain"/>
    <property type="match status" value="1"/>
</dbReference>
<reference evidence="6 7" key="1">
    <citation type="submission" date="2019-02" db="EMBL/GenBank/DDBJ databases">
        <title>Sequencing the genomes of 1000 actinobacteria strains.</title>
        <authorList>
            <person name="Klenk H.-P."/>
        </authorList>
    </citation>
    <scope>NUCLEOTIDE SEQUENCE [LARGE SCALE GENOMIC DNA]</scope>
    <source>
        <strain evidence="6 7">DSM 44509</strain>
    </source>
</reference>
<name>A0A4Q7Y4W8_9ACTN</name>
<dbReference type="Proteomes" id="UP000292507">
    <property type="component" value="Unassembled WGS sequence"/>
</dbReference>
<dbReference type="GO" id="GO:0003700">
    <property type="term" value="F:DNA-binding transcription factor activity"/>
    <property type="evidence" value="ECO:0007669"/>
    <property type="project" value="TreeGrafter"/>
</dbReference>
<evidence type="ECO:0000256" key="1">
    <source>
        <dbReference type="ARBA" id="ARBA00023015"/>
    </source>
</evidence>
<dbReference type="GO" id="GO:0045892">
    <property type="term" value="P:negative regulation of DNA-templated transcription"/>
    <property type="evidence" value="ECO:0007669"/>
    <property type="project" value="UniProtKB-ARBA"/>
</dbReference>
<organism evidence="6 7">
    <name type="scientific">Blastococcus saxobsidens</name>
    <dbReference type="NCBI Taxonomy" id="138336"/>
    <lineage>
        <taxon>Bacteria</taxon>
        <taxon>Bacillati</taxon>
        <taxon>Actinomycetota</taxon>
        <taxon>Actinomycetes</taxon>
        <taxon>Geodermatophilales</taxon>
        <taxon>Geodermatophilaceae</taxon>
        <taxon>Blastococcus</taxon>
    </lineage>
</organism>
<evidence type="ECO:0000256" key="2">
    <source>
        <dbReference type="ARBA" id="ARBA00023125"/>
    </source>
</evidence>
<dbReference type="InterPro" id="IPR001647">
    <property type="entry name" value="HTH_TetR"/>
</dbReference>
<dbReference type="GO" id="GO:0000976">
    <property type="term" value="F:transcription cis-regulatory region binding"/>
    <property type="evidence" value="ECO:0007669"/>
    <property type="project" value="TreeGrafter"/>
</dbReference>
<protein>
    <submittedName>
        <fullName evidence="6">TetR family transcriptional regulator</fullName>
    </submittedName>
</protein>
<dbReference type="FunFam" id="1.10.10.60:FF:000141">
    <property type="entry name" value="TetR family transcriptional regulator"/>
    <property type="match status" value="1"/>
</dbReference>
<keyword evidence="3" id="KW-0804">Transcription</keyword>
<evidence type="ECO:0000313" key="6">
    <source>
        <dbReference type="EMBL" id="RZU31997.1"/>
    </source>
</evidence>